<feature type="chain" id="PRO_5028019762" evidence="1">
    <location>
        <begin position="30"/>
        <end position="574"/>
    </location>
</feature>
<dbReference type="PANTHER" id="PTHR30189:SF1">
    <property type="entry name" value="LPS-ASSEMBLY PROTEIN LPTD"/>
    <property type="match status" value="1"/>
</dbReference>
<comment type="caution">
    <text evidence="3">The sequence shown here is derived from an EMBL/GenBank/DDBJ whole genome shotgun (WGS) entry which is preliminary data.</text>
</comment>
<gene>
    <name evidence="3" type="ORF">ENJ46_02445</name>
</gene>
<name>A0A7C3GKT7_9PROT</name>
<dbReference type="GO" id="GO:1990351">
    <property type="term" value="C:transporter complex"/>
    <property type="evidence" value="ECO:0007669"/>
    <property type="project" value="TreeGrafter"/>
</dbReference>
<proteinExistence type="predicted"/>
<keyword evidence="1" id="KW-0732">Signal</keyword>
<feature type="domain" description="LptD C-terminal" evidence="2">
    <location>
        <begin position="325"/>
        <end position="541"/>
    </location>
</feature>
<dbReference type="InterPro" id="IPR007543">
    <property type="entry name" value="LptD_C"/>
</dbReference>
<dbReference type="GO" id="GO:0009279">
    <property type="term" value="C:cell outer membrane"/>
    <property type="evidence" value="ECO:0007669"/>
    <property type="project" value="TreeGrafter"/>
</dbReference>
<accession>A0A7C3GKT7</accession>
<dbReference type="Proteomes" id="UP000886042">
    <property type="component" value="Unassembled WGS sequence"/>
</dbReference>
<evidence type="ECO:0000256" key="1">
    <source>
        <dbReference type="SAM" id="SignalP"/>
    </source>
</evidence>
<dbReference type="Pfam" id="PF04453">
    <property type="entry name" value="LptD"/>
    <property type="match status" value="1"/>
</dbReference>
<protein>
    <submittedName>
        <fullName evidence="3">LPS-assembly protein LptD</fullName>
    </submittedName>
</protein>
<sequence length="574" mass="63960">MAKSISRKALYTTLMASLCLSVFSAPALGQIGGFTKQDEDLKLAKNSPFRDPDVIYLEADNLENDQVKGILTASGQVEGRYQDKTLRADKVVYSLNSGRVVAIGNVTLINADGSTQYADKLELSDELEAGTAANFTSRFSEGGQMAAAFASRTTEGGVELYNAYYTACTACQSGGTSKKPSWRIKARKVTQNKKTKSIRYRDAVFEFKGIPFFYTPYLAHPDPSVGRASGFLVPNVGISGNKGATVITPYYFALSPYSELTLTPHVFSGANPLLEAQYRRKFYSGEFNIEGSTTYSSFFGNDGKDFAAEDFFANPEESLRSKKWRSHIFTNGLFNLNDQWKWGFEAGYATDDNYLDRYDLDERRPRFGLYTADTRRLSEQLFVVGQGDTFRFSTSAFGTVSLRTSVRRDPNNPNRIIVSREDDSTLPVIAPKIELTKYFKDPLVGGRLKLFSDTTVLTREIGTDYIRATSGLDWQKNIVTPLGIEVKPFTQARFDYFNLEAEGESSFDFSRSTGQVGVDVRWPFMKAGENVNWIIEPRVQLTQNFGDGKLDRFSIVNSAGQDVILAQDSLDIDL</sequence>
<dbReference type="Gene3D" id="2.60.450.10">
    <property type="entry name" value="Lipopolysaccharide (LPS) transport protein A like domain"/>
    <property type="match status" value="1"/>
</dbReference>
<dbReference type="EMBL" id="DRMN01000162">
    <property type="protein sequence ID" value="HFB54757.1"/>
    <property type="molecule type" value="Genomic_DNA"/>
</dbReference>
<dbReference type="PANTHER" id="PTHR30189">
    <property type="entry name" value="LPS-ASSEMBLY PROTEIN"/>
    <property type="match status" value="1"/>
</dbReference>
<dbReference type="InterPro" id="IPR050218">
    <property type="entry name" value="LptD"/>
</dbReference>
<feature type="signal peptide" evidence="1">
    <location>
        <begin position="1"/>
        <end position="29"/>
    </location>
</feature>
<evidence type="ECO:0000313" key="3">
    <source>
        <dbReference type="EMBL" id="HFB54757.1"/>
    </source>
</evidence>
<feature type="non-terminal residue" evidence="3">
    <location>
        <position position="574"/>
    </location>
</feature>
<dbReference type="GO" id="GO:0061024">
    <property type="term" value="P:membrane organization"/>
    <property type="evidence" value="ECO:0007669"/>
    <property type="project" value="InterPro"/>
</dbReference>
<evidence type="ECO:0000259" key="2">
    <source>
        <dbReference type="Pfam" id="PF04453"/>
    </source>
</evidence>
<evidence type="ECO:0000313" key="4">
    <source>
        <dbReference type="Proteomes" id="UP000886042"/>
    </source>
</evidence>
<dbReference type="AlphaFoldDB" id="A0A7C3GKT7"/>
<reference evidence="3" key="1">
    <citation type="journal article" date="2020" name="mSystems">
        <title>Genome- and Community-Level Interaction Insights into Carbon Utilization and Element Cycling Functions of Hydrothermarchaeota in Hydrothermal Sediment.</title>
        <authorList>
            <person name="Zhou Z."/>
            <person name="Liu Y."/>
            <person name="Xu W."/>
            <person name="Pan J."/>
            <person name="Luo Z.H."/>
            <person name="Li M."/>
        </authorList>
    </citation>
    <scope>NUCLEOTIDE SEQUENCE [LARGE SCALE GENOMIC DNA]</scope>
    <source>
        <strain evidence="3">HyVt-489</strain>
    </source>
</reference>
<organism evidence="3 4">
    <name type="scientific">Hellea balneolensis</name>
    <dbReference type="NCBI Taxonomy" id="287478"/>
    <lineage>
        <taxon>Bacteria</taxon>
        <taxon>Pseudomonadati</taxon>
        <taxon>Pseudomonadota</taxon>
        <taxon>Alphaproteobacteria</taxon>
        <taxon>Maricaulales</taxon>
        <taxon>Robiginitomaculaceae</taxon>
        <taxon>Hellea</taxon>
    </lineage>
</organism>